<protein>
    <submittedName>
        <fullName evidence="5">L-seryl-tRNA selenium transferase</fullName>
    </submittedName>
</protein>
<dbReference type="InterPro" id="IPR018319">
    <property type="entry name" value="SelA-like"/>
</dbReference>
<proteinExistence type="inferred from homology"/>
<comment type="similarity">
    <text evidence="3">Belongs to the SelA family.</text>
</comment>
<sequence>MNELNLTRVINASGKMSILGVSKVQKTAIEAQQYGAQNFFVIEELIEKTGSQLSQLTGYPAATIVASASSGIALCVAGCIAKDNDHALLHPYDPTLTKREVVIMKGHNVDYGAPVQTMIELGGGVVVEAGYANGCTASHVKACLNENTCALMYVVSHHTVQKSMLSLEDMIQISKASNVPLIVDAAAEEALTQYVNQAIDCVIFSGAKAIEGPSSGLVFGSVQAIDWVRRQSKGIGRAMKIGKENILGLYQATKTYLSEGNESGASMIERIEPWLKDMKALGINASITQDGAGRDIYRLKIIVEDAPSLISSMKQQNPAVYTREYYANQGIIEFDVRALNQDDMRIITQYIESFMKGNHP</sequence>
<dbReference type="InterPro" id="IPR006337">
    <property type="entry name" value="DgaE-like"/>
</dbReference>
<evidence type="ECO:0000256" key="3">
    <source>
        <dbReference type="ARBA" id="ARBA00044507"/>
    </source>
</evidence>
<dbReference type="NCBIfam" id="TIGR01437">
    <property type="entry name" value="selA_rel"/>
    <property type="match status" value="1"/>
</dbReference>
<dbReference type="GO" id="GO:0004125">
    <property type="term" value="F:L-seryl-tRNA(Sec) selenium transferase activity"/>
    <property type="evidence" value="ECO:0007669"/>
    <property type="project" value="TreeGrafter"/>
</dbReference>
<dbReference type="OrthoDB" id="9787096at2"/>
<dbReference type="EMBL" id="CP013213">
    <property type="protein sequence ID" value="AMC94580.1"/>
    <property type="molecule type" value="Genomic_DNA"/>
</dbReference>
<dbReference type="AlphaFoldDB" id="A0A0X8H214"/>
<dbReference type="STRING" id="1514105.AOC36_11530"/>
<dbReference type="PANTHER" id="PTHR32328">
    <property type="entry name" value="L-SERYL-TRNA(SEC) SELENIUM TRANSFERASE"/>
    <property type="match status" value="1"/>
</dbReference>
<dbReference type="RefSeq" id="WP_067634477.1">
    <property type="nucleotide sequence ID" value="NZ_CP013213.1"/>
</dbReference>
<dbReference type="Proteomes" id="UP000063781">
    <property type="component" value="Chromosome"/>
</dbReference>
<reference evidence="5 6" key="1">
    <citation type="submission" date="2015-10" db="EMBL/GenBank/DDBJ databases">
        <title>Erysipelothrix larvae sp. LV19 isolated from the larval gut of the rhinoceros beetle, Trypoxylus dichotomus.</title>
        <authorList>
            <person name="Lim S."/>
            <person name="Kim B.-C."/>
        </authorList>
    </citation>
    <scope>NUCLEOTIDE SEQUENCE [LARGE SCALE GENOMIC DNA]</scope>
    <source>
        <strain evidence="5 6">LV19</strain>
    </source>
</reference>
<dbReference type="FunFam" id="3.40.640.10:FF:000056">
    <property type="entry name" value="SelA-like pyridoxal phosphate-dependent enzyme"/>
    <property type="match status" value="1"/>
</dbReference>
<evidence type="ECO:0000256" key="2">
    <source>
        <dbReference type="ARBA" id="ARBA00022898"/>
    </source>
</evidence>
<dbReference type="Gene3D" id="3.40.640.10">
    <property type="entry name" value="Type I PLP-dependent aspartate aminotransferase-like (Major domain)"/>
    <property type="match status" value="1"/>
</dbReference>
<dbReference type="InterPro" id="IPR015421">
    <property type="entry name" value="PyrdxlP-dep_Trfase_major"/>
</dbReference>
<evidence type="ECO:0000313" key="6">
    <source>
        <dbReference type="Proteomes" id="UP000063781"/>
    </source>
</evidence>
<evidence type="ECO:0000313" key="5">
    <source>
        <dbReference type="EMBL" id="AMC94580.1"/>
    </source>
</evidence>
<dbReference type="PANTHER" id="PTHR32328:SF0">
    <property type="entry name" value="L-SERYL-TRNA(SEC) SELENIUM TRANSFERASE"/>
    <property type="match status" value="1"/>
</dbReference>
<keyword evidence="5" id="KW-0808">Transferase</keyword>
<dbReference type="InterPro" id="IPR015424">
    <property type="entry name" value="PyrdxlP-dep_Trfase"/>
</dbReference>
<name>A0A0X8H214_9FIRM</name>
<evidence type="ECO:0000256" key="4">
    <source>
        <dbReference type="PIRSR" id="PIRSR618319-50"/>
    </source>
</evidence>
<accession>A0A0X8H214</accession>
<keyword evidence="2 4" id="KW-0663">Pyridoxal phosphate</keyword>
<evidence type="ECO:0000256" key="1">
    <source>
        <dbReference type="ARBA" id="ARBA00001933"/>
    </source>
</evidence>
<dbReference type="SUPFAM" id="SSF53383">
    <property type="entry name" value="PLP-dependent transferases"/>
    <property type="match status" value="1"/>
</dbReference>
<comment type="cofactor">
    <cofactor evidence="1 4">
        <name>pyridoxal 5'-phosphate</name>
        <dbReference type="ChEBI" id="CHEBI:597326"/>
    </cofactor>
</comment>
<feature type="modified residue" description="N6-(pyridoxal phosphate)lysine" evidence="4">
    <location>
        <position position="208"/>
    </location>
</feature>
<dbReference type="KEGG" id="erl:AOC36_11530"/>
<organism evidence="5 6">
    <name type="scientific">Erysipelothrix larvae</name>
    <dbReference type="NCBI Taxonomy" id="1514105"/>
    <lineage>
        <taxon>Bacteria</taxon>
        <taxon>Bacillati</taxon>
        <taxon>Bacillota</taxon>
        <taxon>Erysipelotrichia</taxon>
        <taxon>Erysipelotrichales</taxon>
        <taxon>Erysipelotrichaceae</taxon>
        <taxon>Erysipelothrix</taxon>
    </lineage>
</organism>
<keyword evidence="6" id="KW-1185">Reference proteome</keyword>
<dbReference type="Pfam" id="PF03841">
    <property type="entry name" value="SelA"/>
    <property type="match status" value="1"/>
</dbReference>
<gene>
    <name evidence="5" type="ORF">AOC36_11530</name>
</gene>